<sequence>MSSHRIVVQPLSRFLASRISAATAAVRQTSSISSTPSSSVVAAISSPLSSSSNGSGALPSSLTLDYQRRGISSTTKNGISIDSHYRSSRQTPLSTLPTWRMNNLPSVTSSLSSPSHHHHRRTFVTSTTSLQTSSSATTEQPAAAATAEDGDECPPWQNPLHHNNPEYTRVLAEEFAPGEEMPIAPLPPFDESDDDDKEIVRLNMLEVKELVDRIGDHFGFTDDDDYMDDDGGGGDGGGDKVEEVVEKTVFDLKLTGFDARPRLR</sequence>
<comment type="caution">
    <text evidence="2">The sequence shown here is derived from an EMBL/GenBank/DDBJ whole genome shotgun (WGS) entry which is preliminary data.</text>
</comment>
<evidence type="ECO:0000313" key="3">
    <source>
        <dbReference type="Proteomes" id="UP001224775"/>
    </source>
</evidence>
<feature type="region of interest" description="Disordered" evidence="1">
    <location>
        <begin position="220"/>
        <end position="240"/>
    </location>
</feature>
<keyword evidence="3" id="KW-1185">Reference proteome</keyword>
<evidence type="ECO:0000313" key="2">
    <source>
        <dbReference type="EMBL" id="KAK1740007.1"/>
    </source>
</evidence>
<dbReference type="AlphaFoldDB" id="A0AAD9DAC1"/>
<dbReference type="EMBL" id="JATAAI010000016">
    <property type="protein sequence ID" value="KAK1740007.1"/>
    <property type="molecule type" value="Genomic_DNA"/>
</dbReference>
<feature type="compositionally biased region" description="Low complexity" evidence="1">
    <location>
        <begin position="123"/>
        <end position="147"/>
    </location>
</feature>
<proteinExistence type="predicted"/>
<feature type="compositionally biased region" description="Low complexity" evidence="1">
    <location>
        <begin position="104"/>
        <end position="114"/>
    </location>
</feature>
<reference evidence="2" key="1">
    <citation type="submission" date="2023-06" db="EMBL/GenBank/DDBJ databases">
        <title>Survivors Of The Sea: Transcriptome response of Skeletonema marinoi to long-term dormancy.</title>
        <authorList>
            <person name="Pinder M.I.M."/>
            <person name="Kourtchenko O."/>
            <person name="Robertson E.K."/>
            <person name="Larsson T."/>
            <person name="Maumus F."/>
            <person name="Osuna-Cruz C.M."/>
            <person name="Vancaester E."/>
            <person name="Stenow R."/>
            <person name="Vandepoele K."/>
            <person name="Ploug H."/>
            <person name="Bruchert V."/>
            <person name="Godhe A."/>
            <person name="Topel M."/>
        </authorList>
    </citation>
    <scope>NUCLEOTIDE SEQUENCE</scope>
    <source>
        <strain evidence="2">R05AC</strain>
    </source>
</reference>
<evidence type="ECO:0000256" key="1">
    <source>
        <dbReference type="SAM" id="MobiDB-lite"/>
    </source>
</evidence>
<organism evidence="2 3">
    <name type="scientific">Skeletonema marinoi</name>
    <dbReference type="NCBI Taxonomy" id="267567"/>
    <lineage>
        <taxon>Eukaryota</taxon>
        <taxon>Sar</taxon>
        <taxon>Stramenopiles</taxon>
        <taxon>Ochrophyta</taxon>
        <taxon>Bacillariophyta</taxon>
        <taxon>Coscinodiscophyceae</taxon>
        <taxon>Thalassiosirophycidae</taxon>
        <taxon>Thalassiosirales</taxon>
        <taxon>Skeletonemataceae</taxon>
        <taxon>Skeletonema</taxon>
        <taxon>Skeletonema marinoi-dohrnii complex</taxon>
    </lineage>
</organism>
<feature type="compositionally biased region" description="Polar residues" evidence="1">
    <location>
        <begin position="88"/>
        <end position="103"/>
    </location>
</feature>
<protein>
    <submittedName>
        <fullName evidence="2">Uncharacterized protein</fullName>
    </submittedName>
</protein>
<accession>A0AAD9DAC1</accession>
<feature type="compositionally biased region" description="Acidic residues" evidence="1">
    <location>
        <begin position="221"/>
        <end position="232"/>
    </location>
</feature>
<gene>
    <name evidence="2" type="ORF">QTG54_008957</name>
</gene>
<dbReference type="Proteomes" id="UP001224775">
    <property type="component" value="Unassembled WGS sequence"/>
</dbReference>
<name>A0AAD9DAC1_9STRA</name>
<feature type="region of interest" description="Disordered" evidence="1">
    <location>
        <begin position="75"/>
        <end position="163"/>
    </location>
</feature>